<dbReference type="SUPFAM" id="SSF51735">
    <property type="entry name" value="NAD(P)-binding Rossmann-fold domains"/>
    <property type="match status" value="1"/>
</dbReference>
<name>A0ABR1HNA9_9HYPO</name>
<dbReference type="Gene3D" id="3.40.50.720">
    <property type="entry name" value="NAD(P)-binding Rossmann-like Domain"/>
    <property type="match status" value="1"/>
</dbReference>
<dbReference type="PRINTS" id="PR00081">
    <property type="entry name" value="GDHRDH"/>
</dbReference>
<comment type="caution">
    <text evidence="4">The sequence shown here is derived from an EMBL/GenBank/DDBJ whole genome shotgun (WGS) entry which is preliminary data.</text>
</comment>
<dbReference type="InterPro" id="IPR002347">
    <property type="entry name" value="SDR_fam"/>
</dbReference>
<dbReference type="Pfam" id="PF00106">
    <property type="entry name" value="adh_short"/>
    <property type="match status" value="1"/>
</dbReference>
<organism evidence="4 5">
    <name type="scientific">Neonectria magnoliae</name>
    <dbReference type="NCBI Taxonomy" id="2732573"/>
    <lineage>
        <taxon>Eukaryota</taxon>
        <taxon>Fungi</taxon>
        <taxon>Dikarya</taxon>
        <taxon>Ascomycota</taxon>
        <taxon>Pezizomycotina</taxon>
        <taxon>Sordariomycetes</taxon>
        <taxon>Hypocreomycetidae</taxon>
        <taxon>Hypocreales</taxon>
        <taxon>Nectriaceae</taxon>
        <taxon>Neonectria</taxon>
    </lineage>
</organism>
<sequence>MLTHMWHQLSQLYPPKPTFTEEHLPELNDKACFSFHSYSKIQANRLQVYIVTGASGGVGKELAQMLYSRNARVYVAARSEEKAAKAIDAIKTAVPSSSGELTFLHLDLADLTTISASAKQFLNRESKLHVLFNNAGVMNPAQGSKTAQGYELQLGVNNIGTFMFTKLLIPTLATTAKIEEPGTVRVVWVASSAAESPPVPNGGVDMGEIAKRLDKGVFTSYALSKAGNYLHASEMAKRFKEEGIVSVPLNPGNLASDLWRTQGSWASLFLKTFVLHAPVYGAYTELFAGLSPQVTLEKSGQWIGPWGRFLLVRNDLLLASKTKEEGGLGTSESFWDWTEAAIKPYL</sequence>
<comment type="similarity">
    <text evidence="1">Belongs to the short-chain dehydrogenases/reductases (SDR) family.</text>
</comment>
<evidence type="ECO:0000256" key="3">
    <source>
        <dbReference type="ARBA" id="ARBA00023002"/>
    </source>
</evidence>
<dbReference type="InterPro" id="IPR036291">
    <property type="entry name" value="NAD(P)-bd_dom_sf"/>
</dbReference>
<keyword evidence="3 4" id="KW-0560">Oxidoreductase</keyword>
<dbReference type="PANTHER" id="PTHR24320">
    <property type="entry name" value="RETINOL DEHYDROGENASE"/>
    <property type="match status" value="1"/>
</dbReference>
<dbReference type="GO" id="GO:0016630">
    <property type="term" value="F:protochlorophyllide reductase activity"/>
    <property type="evidence" value="ECO:0007669"/>
    <property type="project" value="UniProtKB-EC"/>
</dbReference>
<dbReference type="Proteomes" id="UP001498421">
    <property type="component" value="Unassembled WGS sequence"/>
</dbReference>
<evidence type="ECO:0000313" key="5">
    <source>
        <dbReference type="Proteomes" id="UP001498421"/>
    </source>
</evidence>
<accession>A0ABR1HNA9</accession>
<reference evidence="4 5" key="1">
    <citation type="journal article" date="2025" name="Microbiol. Resour. Announc.">
        <title>Draft genome sequences for Neonectria magnoliae and Neonectria punicea, canker pathogens of Liriodendron tulipifera and Acer saccharum in West Virginia.</title>
        <authorList>
            <person name="Petronek H.M."/>
            <person name="Kasson M.T."/>
            <person name="Metheny A.M."/>
            <person name="Stauder C.M."/>
            <person name="Lovett B."/>
            <person name="Lynch S.C."/>
            <person name="Garnas J.R."/>
            <person name="Kasson L.R."/>
            <person name="Stajich J.E."/>
        </authorList>
    </citation>
    <scope>NUCLEOTIDE SEQUENCE [LARGE SCALE GENOMIC DNA]</scope>
    <source>
        <strain evidence="4 5">NRRL 64651</strain>
    </source>
</reference>
<dbReference type="EC" id="1.3.1.33" evidence="4"/>
<protein>
    <submittedName>
        <fullName evidence="4">Short-chain alcohol dehydrogenase</fullName>
        <ecNumber evidence="4">1.3.1.33</ecNumber>
    </submittedName>
</protein>
<evidence type="ECO:0000256" key="1">
    <source>
        <dbReference type="ARBA" id="ARBA00006484"/>
    </source>
</evidence>
<keyword evidence="2" id="KW-0521">NADP</keyword>
<dbReference type="PANTHER" id="PTHR24320:SF236">
    <property type="entry name" value="SHORT-CHAIN DEHYDROGENASE-RELATED"/>
    <property type="match status" value="1"/>
</dbReference>
<keyword evidence="5" id="KW-1185">Reference proteome</keyword>
<gene>
    <name evidence="4" type="primary">RDH1_4</name>
    <name evidence="4" type="ORF">QQZ08_009352</name>
</gene>
<dbReference type="EMBL" id="JAZAVK010000105">
    <property type="protein sequence ID" value="KAK7422728.1"/>
    <property type="molecule type" value="Genomic_DNA"/>
</dbReference>
<evidence type="ECO:0000256" key="2">
    <source>
        <dbReference type="ARBA" id="ARBA00022857"/>
    </source>
</evidence>
<proteinExistence type="inferred from homology"/>
<evidence type="ECO:0000313" key="4">
    <source>
        <dbReference type="EMBL" id="KAK7422728.1"/>
    </source>
</evidence>